<feature type="transmembrane region" description="Helical" evidence="10">
    <location>
        <begin position="206"/>
        <end position="229"/>
    </location>
</feature>
<dbReference type="InterPro" id="IPR052157">
    <property type="entry name" value="BCAA_transport_permease"/>
</dbReference>
<feature type="transmembrane region" description="Helical" evidence="10">
    <location>
        <begin position="277"/>
        <end position="296"/>
    </location>
</feature>
<dbReference type="AlphaFoldDB" id="A0A7G8TB15"/>
<evidence type="ECO:0000256" key="2">
    <source>
        <dbReference type="ARBA" id="ARBA00022448"/>
    </source>
</evidence>
<dbReference type="KEGG" id="cfem:HCR03_00250"/>
<evidence type="ECO:0000313" key="12">
    <source>
        <dbReference type="Proteomes" id="UP000515909"/>
    </source>
</evidence>
<dbReference type="InterPro" id="IPR037294">
    <property type="entry name" value="ABC_BtuC-like"/>
</dbReference>
<dbReference type="InterPro" id="IPR001851">
    <property type="entry name" value="ABC_transp_permease"/>
</dbReference>
<gene>
    <name evidence="11" type="ORF">HCR03_00250</name>
</gene>
<reference evidence="11 12" key="1">
    <citation type="submission" date="2020-08" db="EMBL/GenBank/DDBJ databases">
        <title>The isolate Caproiciproducens sp. 7D4C2 produces n-caproate at mildly acidic conditions from hexoses: genome and rBOX comparison with related strains and chain-elongating bacteria.</title>
        <authorList>
            <person name="Esquivel-Elizondo S."/>
            <person name="Bagci C."/>
            <person name="Temovska M."/>
            <person name="Jeon B.S."/>
            <person name="Bessarab I."/>
            <person name="Williams R.B.H."/>
            <person name="Huson D.H."/>
            <person name="Angenent L.T."/>
        </authorList>
    </citation>
    <scope>NUCLEOTIDE SEQUENCE [LARGE SCALE GENOMIC DNA]</scope>
    <source>
        <strain evidence="11 12">7D4C2</strain>
    </source>
</reference>
<keyword evidence="4" id="KW-0997">Cell inner membrane</keyword>
<dbReference type="PANTHER" id="PTHR11795:SF371">
    <property type="entry name" value="HIGH-AFFINITY BRANCHED-CHAIN AMINO ACID TRANSPORT SYSTEM PERMEASE PROTEIN LIVH"/>
    <property type="match status" value="1"/>
</dbReference>
<dbReference type="CDD" id="cd06582">
    <property type="entry name" value="TM_PBP1_LivH_like"/>
    <property type="match status" value="1"/>
</dbReference>
<feature type="transmembrane region" description="Helical" evidence="10">
    <location>
        <begin position="109"/>
        <end position="128"/>
    </location>
</feature>
<evidence type="ECO:0000256" key="4">
    <source>
        <dbReference type="ARBA" id="ARBA00022519"/>
    </source>
</evidence>
<evidence type="ECO:0000256" key="10">
    <source>
        <dbReference type="SAM" id="Phobius"/>
    </source>
</evidence>
<evidence type="ECO:0000256" key="7">
    <source>
        <dbReference type="ARBA" id="ARBA00022989"/>
    </source>
</evidence>
<keyword evidence="5 10" id="KW-0812">Transmembrane</keyword>
<keyword evidence="8 10" id="KW-0472">Membrane</keyword>
<protein>
    <submittedName>
        <fullName evidence="11">Branched-chain amino acid ABC transporter permease</fullName>
    </submittedName>
</protein>
<dbReference type="GO" id="GO:0042941">
    <property type="term" value="P:D-alanine transmembrane transport"/>
    <property type="evidence" value="ECO:0007669"/>
    <property type="project" value="TreeGrafter"/>
</dbReference>
<dbReference type="GO" id="GO:0005886">
    <property type="term" value="C:plasma membrane"/>
    <property type="evidence" value="ECO:0007669"/>
    <property type="project" value="UniProtKB-SubCell"/>
</dbReference>
<keyword evidence="3" id="KW-1003">Cell membrane</keyword>
<feature type="transmembrane region" description="Helical" evidence="10">
    <location>
        <begin position="31"/>
        <end position="49"/>
    </location>
</feature>
<evidence type="ECO:0000256" key="5">
    <source>
        <dbReference type="ARBA" id="ARBA00022692"/>
    </source>
</evidence>
<dbReference type="RefSeq" id="WP_066648998.1">
    <property type="nucleotide sequence ID" value="NZ_CP060286.1"/>
</dbReference>
<dbReference type="GO" id="GO:0015190">
    <property type="term" value="F:L-leucine transmembrane transporter activity"/>
    <property type="evidence" value="ECO:0007669"/>
    <property type="project" value="TreeGrafter"/>
</dbReference>
<evidence type="ECO:0000256" key="1">
    <source>
        <dbReference type="ARBA" id="ARBA00004651"/>
    </source>
</evidence>
<comment type="subcellular location">
    <subcellularLocation>
        <location evidence="1">Cell membrane</location>
        <topology evidence="1">Multi-pass membrane protein</topology>
    </subcellularLocation>
</comment>
<evidence type="ECO:0000256" key="9">
    <source>
        <dbReference type="ARBA" id="ARBA00037998"/>
    </source>
</evidence>
<evidence type="ECO:0000256" key="3">
    <source>
        <dbReference type="ARBA" id="ARBA00022475"/>
    </source>
</evidence>
<dbReference type="GO" id="GO:1903806">
    <property type="term" value="P:L-isoleucine import across plasma membrane"/>
    <property type="evidence" value="ECO:0007669"/>
    <property type="project" value="TreeGrafter"/>
</dbReference>
<keyword evidence="2" id="KW-0813">Transport</keyword>
<dbReference type="Gene3D" id="1.10.3470.10">
    <property type="entry name" value="ABC transporter involved in vitamin B12 uptake, BtuC"/>
    <property type="match status" value="1"/>
</dbReference>
<dbReference type="GO" id="GO:0015808">
    <property type="term" value="P:L-alanine transport"/>
    <property type="evidence" value="ECO:0007669"/>
    <property type="project" value="TreeGrafter"/>
</dbReference>
<dbReference type="GO" id="GO:0015188">
    <property type="term" value="F:L-isoleucine transmembrane transporter activity"/>
    <property type="evidence" value="ECO:0007669"/>
    <property type="project" value="TreeGrafter"/>
</dbReference>
<feature type="transmembrane region" description="Helical" evidence="10">
    <location>
        <begin position="154"/>
        <end position="174"/>
    </location>
</feature>
<sequence length="306" mass="32327">MLLIHKAKGENKLSLIEFLQQLINGVSLGSVYALIALGYTMVYGIIGLINFAHCDIYMVGAYIGFFVATYARLPFIPALLIAMLGSALLGVVIERVAYKPLRRTTNINLLITAIGVSLLLENGFNAMFGGNPRTYPGDILKQQTVMFGPIRSDALHLIILGISLLLLVLLNLFVNHTKMGRAMRATSLDKDAAALMGINVNTTISMTFAIGSALAGAAGMLVAILYSSLDPYMGMMPGIKSFVAAVLGGIGLIPGAFVGGIILGVVETFMAAINSKIAGAVAFVILIVILIIKPTGLLGKAVKEKV</sequence>
<evidence type="ECO:0000256" key="8">
    <source>
        <dbReference type="ARBA" id="ARBA00023136"/>
    </source>
</evidence>
<dbReference type="OrthoDB" id="9807115at2"/>
<dbReference type="EMBL" id="CP060286">
    <property type="protein sequence ID" value="QNK40806.1"/>
    <property type="molecule type" value="Genomic_DNA"/>
</dbReference>
<feature type="transmembrane region" description="Helical" evidence="10">
    <location>
        <begin position="241"/>
        <end position="265"/>
    </location>
</feature>
<name>A0A7G8TB15_9FIRM</name>
<proteinExistence type="inferred from homology"/>
<organism evidence="11 12">
    <name type="scientific">Caproicibacter fermentans</name>
    <dbReference type="NCBI Taxonomy" id="2576756"/>
    <lineage>
        <taxon>Bacteria</taxon>
        <taxon>Bacillati</taxon>
        <taxon>Bacillota</taxon>
        <taxon>Clostridia</taxon>
        <taxon>Eubacteriales</taxon>
        <taxon>Acutalibacteraceae</taxon>
        <taxon>Caproicibacter</taxon>
    </lineage>
</organism>
<dbReference type="GO" id="GO:0015192">
    <property type="term" value="F:L-phenylalanine transmembrane transporter activity"/>
    <property type="evidence" value="ECO:0007669"/>
    <property type="project" value="TreeGrafter"/>
</dbReference>
<dbReference type="Pfam" id="PF02653">
    <property type="entry name" value="BPD_transp_2"/>
    <property type="match status" value="1"/>
</dbReference>
<dbReference type="PANTHER" id="PTHR11795">
    <property type="entry name" value="BRANCHED-CHAIN AMINO ACID TRANSPORT SYSTEM PERMEASE PROTEIN LIVH"/>
    <property type="match status" value="1"/>
</dbReference>
<evidence type="ECO:0000256" key="6">
    <source>
        <dbReference type="ARBA" id="ARBA00022970"/>
    </source>
</evidence>
<evidence type="ECO:0000313" key="11">
    <source>
        <dbReference type="EMBL" id="QNK40806.1"/>
    </source>
</evidence>
<dbReference type="Proteomes" id="UP000515909">
    <property type="component" value="Chromosome"/>
</dbReference>
<keyword evidence="7 10" id="KW-1133">Transmembrane helix</keyword>
<accession>A0A7G8TB15</accession>
<dbReference type="GO" id="GO:0005304">
    <property type="term" value="F:L-valine transmembrane transporter activity"/>
    <property type="evidence" value="ECO:0007669"/>
    <property type="project" value="TreeGrafter"/>
</dbReference>
<feature type="transmembrane region" description="Helical" evidence="10">
    <location>
        <begin position="79"/>
        <end position="97"/>
    </location>
</feature>
<comment type="similarity">
    <text evidence="9">Belongs to the binding-protein-dependent transport system permease family. LivHM subfamily.</text>
</comment>
<keyword evidence="6" id="KW-0029">Amino-acid transport</keyword>